<evidence type="ECO:0000313" key="2">
    <source>
        <dbReference type="Proteomes" id="UP000289703"/>
    </source>
</evidence>
<sequence length="243" mass="27273">MNKNLVTPKQAWDELISFWSPFSFLLVPGASTEQIEAFQMKEDVILQPRLKELISIYSAFDIPSGYSIDFSAEATLAPIDTWVRFDKSSMNTIMDDPDWWPGIFRDNNCPSTSMKDYIVIGSNPWAADYGFYVMLHQSSNTVFSIDENIPVIKPLGDIVTWLAENRLGGFQNVKAYVDSYNEESDNGGGAGMSKENRFYLELGYPEALARWNKVESKFISTFDEIGAGQAASTDKKEKAAGLH</sequence>
<comment type="caution">
    <text evidence="1">The sequence shown here is derived from an EMBL/GenBank/DDBJ whole genome shotgun (WGS) entry which is preliminary data.</text>
</comment>
<name>A0A4Q1JMY2_9BACT</name>
<evidence type="ECO:0000313" key="1">
    <source>
        <dbReference type="EMBL" id="RXQ95975.1"/>
    </source>
</evidence>
<gene>
    <name evidence="1" type="ORF">EO244_06645</name>
</gene>
<keyword evidence="2" id="KW-1185">Reference proteome</keyword>
<protein>
    <recommendedName>
        <fullName evidence="3">Knr4/Smi1-like domain-containing protein</fullName>
    </recommendedName>
</protein>
<dbReference type="EMBL" id="SAXA01000004">
    <property type="protein sequence ID" value="RXQ95975.1"/>
    <property type="molecule type" value="Genomic_DNA"/>
</dbReference>
<organism evidence="1 2">
    <name type="scientific">Ancylomarina salipaludis</name>
    <dbReference type="NCBI Taxonomy" id="2501299"/>
    <lineage>
        <taxon>Bacteria</taxon>
        <taxon>Pseudomonadati</taxon>
        <taxon>Bacteroidota</taxon>
        <taxon>Bacteroidia</taxon>
        <taxon>Marinilabiliales</taxon>
        <taxon>Marinifilaceae</taxon>
        <taxon>Ancylomarina</taxon>
    </lineage>
</organism>
<dbReference type="OrthoDB" id="9819563at2"/>
<dbReference type="AlphaFoldDB" id="A0A4Q1JMY2"/>
<dbReference type="Proteomes" id="UP000289703">
    <property type="component" value="Unassembled WGS sequence"/>
</dbReference>
<proteinExistence type="predicted"/>
<accession>A0A4Q1JMY2</accession>
<reference evidence="1 2" key="1">
    <citation type="submission" date="2019-01" db="EMBL/GenBank/DDBJ databases">
        <title>Ancylomarina salipaludis sp. nov., isolated from a salt marsh.</title>
        <authorList>
            <person name="Yoon J.-H."/>
        </authorList>
    </citation>
    <scope>NUCLEOTIDE SEQUENCE [LARGE SCALE GENOMIC DNA]</scope>
    <source>
        <strain evidence="1 2">SHSM-M15</strain>
    </source>
</reference>
<dbReference type="RefSeq" id="WP_129253869.1">
    <property type="nucleotide sequence ID" value="NZ_SAXA01000004.1"/>
</dbReference>
<evidence type="ECO:0008006" key="3">
    <source>
        <dbReference type="Google" id="ProtNLM"/>
    </source>
</evidence>